<keyword evidence="2" id="KW-0812">Transmembrane</keyword>
<gene>
    <name evidence="4" type="ORF">GCM10010466_33010</name>
</gene>
<organism evidence="4 5">
    <name type="scientific">Planomonospora alba</name>
    <dbReference type="NCBI Taxonomy" id="161354"/>
    <lineage>
        <taxon>Bacteria</taxon>
        <taxon>Bacillati</taxon>
        <taxon>Actinomycetota</taxon>
        <taxon>Actinomycetes</taxon>
        <taxon>Streptosporangiales</taxon>
        <taxon>Streptosporangiaceae</taxon>
        <taxon>Planomonospora</taxon>
    </lineage>
</organism>
<reference evidence="5" key="1">
    <citation type="journal article" date="2019" name="Int. J. Syst. Evol. Microbiol.">
        <title>The Global Catalogue of Microorganisms (GCM) 10K type strain sequencing project: providing services to taxonomists for standard genome sequencing and annotation.</title>
        <authorList>
            <consortium name="The Broad Institute Genomics Platform"/>
            <consortium name="The Broad Institute Genome Sequencing Center for Infectious Disease"/>
            <person name="Wu L."/>
            <person name="Ma J."/>
        </authorList>
    </citation>
    <scope>NUCLEOTIDE SEQUENCE [LARGE SCALE GENOMIC DNA]</scope>
    <source>
        <strain evidence="5">JCM 9373</strain>
    </source>
</reference>
<name>A0ABP6N845_9ACTN</name>
<sequence length="247" mass="26108">MEKDSPADGRTPAGPEDRTSGTEASRSRRRVLSMISLARLSTRSRVLAAALGASVAAGAVLTAGALVSGPEASAGTAAAKKAPGVTAQDLLQIAESQIGVTENASGGGTKFQSWYVSSQRARETVERDGGNVEAYADAPWCAMFVSWVGEQAGIRPTVGWDAYTVTYAKWFEANGRWGSEATPGAVVFFDWKRGDSLYGIDHVGLVEKDNRDGTITTIEGNTGNGKVERRVRPKAEVVGYGYPRYAA</sequence>
<dbReference type="Proteomes" id="UP001500320">
    <property type="component" value="Unassembled WGS sequence"/>
</dbReference>
<evidence type="ECO:0000256" key="2">
    <source>
        <dbReference type="SAM" id="Phobius"/>
    </source>
</evidence>
<feature type="region of interest" description="Disordered" evidence="1">
    <location>
        <begin position="1"/>
        <end position="28"/>
    </location>
</feature>
<feature type="transmembrane region" description="Helical" evidence="2">
    <location>
        <begin position="46"/>
        <end position="67"/>
    </location>
</feature>
<proteinExistence type="predicted"/>
<keyword evidence="5" id="KW-1185">Reference proteome</keyword>
<accession>A0ABP6N845</accession>
<protein>
    <recommendedName>
        <fullName evidence="3">Peptidase C51 domain-containing protein</fullName>
    </recommendedName>
</protein>
<evidence type="ECO:0000259" key="3">
    <source>
        <dbReference type="Pfam" id="PF05257"/>
    </source>
</evidence>
<dbReference type="Gene3D" id="3.90.1720.10">
    <property type="entry name" value="endopeptidase domain like (from Nostoc punctiforme)"/>
    <property type="match status" value="1"/>
</dbReference>
<comment type="caution">
    <text evidence="4">The sequence shown here is derived from an EMBL/GenBank/DDBJ whole genome shotgun (WGS) entry which is preliminary data.</text>
</comment>
<dbReference type="EMBL" id="BAAAUT010000024">
    <property type="protein sequence ID" value="GAA3139250.1"/>
    <property type="molecule type" value="Genomic_DNA"/>
</dbReference>
<feature type="domain" description="Peptidase C51" evidence="3">
    <location>
        <begin position="137"/>
        <end position="221"/>
    </location>
</feature>
<keyword evidence="2" id="KW-1133">Transmembrane helix</keyword>
<evidence type="ECO:0000313" key="4">
    <source>
        <dbReference type="EMBL" id="GAA3139250.1"/>
    </source>
</evidence>
<evidence type="ECO:0000313" key="5">
    <source>
        <dbReference type="Proteomes" id="UP001500320"/>
    </source>
</evidence>
<evidence type="ECO:0000256" key="1">
    <source>
        <dbReference type="SAM" id="MobiDB-lite"/>
    </source>
</evidence>
<dbReference type="Pfam" id="PF05257">
    <property type="entry name" value="CHAP"/>
    <property type="match status" value="1"/>
</dbReference>
<dbReference type="InterPro" id="IPR007921">
    <property type="entry name" value="CHAP_dom"/>
</dbReference>
<keyword evidence="2" id="KW-0472">Membrane</keyword>